<name>A0A438H4U4_VITVI</name>
<dbReference type="Proteomes" id="UP000288805">
    <property type="component" value="Unassembled WGS sequence"/>
</dbReference>
<evidence type="ECO:0000313" key="1">
    <source>
        <dbReference type="EMBL" id="RVW79373.1"/>
    </source>
</evidence>
<gene>
    <name evidence="1" type="ORF">CK203_040830</name>
</gene>
<evidence type="ECO:0000313" key="2">
    <source>
        <dbReference type="Proteomes" id="UP000288805"/>
    </source>
</evidence>
<protein>
    <submittedName>
        <fullName evidence="1">Uncharacterized protein</fullName>
    </submittedName>
</protein>
<proteinExistence type="predicted"/>
<dbReference type="EMBL" id="QGNW01000282">
    <property type="protein sequence ID" value="RVW79373.1"/>
    <property type="molecule type" value="Genomic_DNA"/>
</dbReference>
<reference evidence="1 2" key="1">
    <citation type="journal article" date="2018" name="PLoS Genet.">
        <title>Population sequencing reveals clonal diversity and ancestral inbreeding in the grapevine cultivar Chardonnay.</title>
        <authorList>
            <person name="Roach M.J."/>
            <person name="Johnson D.L."/>
            <person name="Bohlmann J."/>
            <person name="van Vuuren H.J."/>
            <person name="Jones S.J."/>
            <person name="Pretorius I.S."/>
            <person name="Schmidt S.A."/>
            <person name="Borneman A.R."/>
        </authorList>
    </citation>
    <scope>NUCLEOTIDE SEQUENCE [LARGE SCALE GENOMIC DNA]</scope>
    <source>
        <strain evidence="2">cv. Chardonnay</strain>
        <tissue evidence="1">Leaf</tissue>
    </source>
</reference>
<accession>A0A438H4U4</accession>
<comment type="caution">
    <text evidence="1">The sequence shown here is derived from an EMBL/GenBank/DDBJ whole genome shotgun (WGS) entry which is preliminary data.</text>
</comment>
<sequence>MAFYRVSPFRYGSLSSLIPYVSSPSSLSPPVRTFTLSASISTPHPSLLRSSLLLPRPAIAGGPCVCTTRKLELSRAVDCSSLIAKLRSSEVGFSSVCSSLELE</sequence>
<organism evidence="1 2">
    <name type="scientific">Vitis vinifera</name>
    <name type="common">Grape</name>
    <dbReference type="NCBI Taxonomy" id="29760"/>
    <lineage>
        <taxon>Eukaryota</taxon>
        <taxon>Viridiplantae</taxon>
        <taxon>Streptophyta</taxon>
        <taxon>Embryophyta</taxon>
        <taxon>Tracheophyta</taxon>
        <taxon>Spermatophyta</taxon>
        <taxon>Magnoliopsida</taxon>
        <taxon>eudicotyledons</taxon>
        <taxon>Gunneridae</taxon>
        <taxon>Pentapetalae</taxon>
        <taxon>rosids</taxon>
        <taxon>Vitales</taxon>
        <taxon>Vitaceae</taxon>
        <taxon>Viteae</taxon>
        <taxon>Vitis</taxon>
    </lineage>
</organism>
<dbReference type="AlphaFoldDB" id="A0A438H4U4"/>